<protein>
    <submittedName>
        <fullName evidence="2">Uncharacterized protein</fullName>
    </submittedName>
</protein>
<feature type="compositionally biased region" description="Basic and acidic residues" evidence="1">
    <location>
        <begin position="153"/>
        <end position="167"/>
    </location>
</feature>
<dbReference type="AlphaFoldDB" id="A0A061H9B6"/>
<accession>A0A061H9B6</accession>
<dbReference type="KEGG" id="pfp:PFL1_03913"/>
<reference evidence="2 3" key="1">
    <citation type="journal article" date="2013" name="Plant Cell">
        <title>The transition from a phytopathogenic smut ancestor to an anamorphic biocontrol agent deciphered by comparative whole-genome analysis.</title>
        <authorList>
            <person name="Lefebvre F."/>
            <person name="Joly D.L."/>
            <person name="Labbe C."/>
            <person name="Teichmann B."/>
            <person name="Linning R."/>
            <person name="Belzile F."/>
            <person name="Bakkeren G."/>
            <person name="Belanger R.R."/>
        </authorList>
    </citation>
    <scope>NUCLEOTIDE SEQUENCE [LARGE SCALE GENOMIC DNA]</scope>
    <source>
        <strain evidence="2 3">PF-1</strain>
    </source>
</reference>
<evidence type="ECO:0000313" key="3">
    <source>
        <dbReference type="Proteomes" id="UP000053664"/>
    </source>
</evidence>
<feature type="compositionally biased region" description="Polar residues" evidence="1">
    <location>
        <begin position="55"/>
        <end position="67"/>
    </location>
</feature>
<feature type="compositionally biased region" description="Polar residues" evidence="1">
    <location>
        <begin position="23"/>
        <end position="32"/>
    </location>
</feature>
<feature type="region of interest" description="Disordered" evidence="1">
    <location>
        <begin position="125"/>
        <end position="181"/>
    </location>
</feature>
<feature type="compositionally biased region" description="Basic and acidic residues" evidence="1">
    <location>
        <begin position="624"/>
        <end position="640"/>
    </location>
</feature>
<feature type="region of interest" description="Disordered" evidence="1">
    <location>
        <begin position="542"/>
        <end position="648"/>
    </location>
</feature>
<proteinExistence type="predicted"/>
<gene>
    <name evidence="2" type="ORF">PFL1_03913</name>
</gene>
<feature type="region of interest" description="Disordered" evidence="1">
    <location>
        <begin position="369"/>
        <end position="522"/>
    </location>
</feature>
<dbReference type="OrthoDB" id="10256743at2759"/>
<dbReference type="eggNOG" id="ENOG502S8WT">
    <property type="taxonomic scope" value="Eukaryota"/>
</dbReference>
<dbReference type="GeneID" id="19318020"/>
<feature type="compositionally biased region" description="Low complexity" evidence="1">
    <location>
        <begin position="127"/>
        <end position="144"/>
    </location>
</feature>
<feature type="region of interest" description="Disordered" evidence="1">
    <location>
        <begin position="1"/>
        <end position="70"/>
    </location>
</feature>
<dbReference type="RefSeq" id="XP_007879627.1">
    <property type="nucleotide sequence ID" value="XM_007881436.1"/>
</dbReference>
<feature type="compositionally biased region" description="Basic and acidic residues" evidence="1">
    <location>
        <begin position="415"/>
        <end position="425"/>
    </location>
</feature>
<dbReference type="Proteomes" id="UP000053664">
    <property type="component" value="Unassembled WGS sequence"/>
</dbReference>
<evidence type="ECO:0000256" key="1">
    <source>
        <dbReference type="SAM" id="MobiDB-lite"/>
    </source>
</evidence>
<evidence type="ECO:0000313" key="2">
    <source>
        <dbReference type="EMBL" id="EPQ28610.1"/>
    </source>
</evidence>
<sequence length="669" mass="70965">MSLQPCLPLVCPAHTTDDLSRRSWPTSPQTHSPHYPPPSSDIDPRSGLVRKHQPRSQPIGSSSTMTEPEQGLQLHPPVVQLDAVARSPPSLEADKTKAGLPVASTGAIPMSLPSILRNPQLKHLNGAPLRAPASSTSTSTSTSGRLGGAGARPARDLSKRKARRADNARLAGNPHVVRPTPADFRLQANPRSSTFPASAYLKTGSGSKSTSLPIPQYGSTRAAEPCYDASSASSGQFRMSLKDARKVLSDRINVDRERFGTPGDGPVERTVCKAEAEIKLWLDETVFVTPDVKQRGRGRVLVDEQYRVVAQPSEAVDGRDDDDDNIDDDIDAAQIVELQRTPNALVWSIPDPFLRLAVHCLARIHGCPSFSKDAGPSSTSTSTSTPAAGQQGRHTWILNPNPLARGSRRPRRRGTGADRDRRRSDSVSTAASSHVLGGPGVGPQATRAAQLAGGIETPPTTDLDSRDGGSVRAWNPDEDTDDAGFMSSSAASVDHLGGGGAAGHDAAIPEETGSELSGSEAEEAKLIERRVRRWARHSDVHAHRLATPVEGSENDDGEGDDHARDNGGGDDVGDVTVVPLSSRAGAAKQGPEVRDADEEWERIPVPRQDGLEHGRRRIALDGGVPHDEGDSDWAADHEDAADSFSESDADVASLAESVDALDVAQGAAR</sequence>
<name>A0A061H9B6_9BASI</name>
<dbReference type="EMBL" id="KE361634">
    <property type="protein sequence ID" value="EPQ28610.1"/>
    <property type="molecule type" value="Genomic_DNA"/>
</dbReference>
<feature type="compositionally biased region" description="Low complexity" evidence="1">
    <location>
        <begin position="503"/>
        <end position="519"/>
    </location>
</feature>
<dbReference type="HOGENOM" id="CLU_410559_0_0_1"/>
<feature type="compositionally biased region" description="Basic and acidic residues" evidence="1">
    <location>
        <begin position="601"/>
        <end position="613"/>
    </location>
</feature>
<organism evidence="2 3">
    <name type="scientific">Pseudozyma flocculosa PF-1</name>
    <dbReference type="NCBI Taxonomy" id="1277687"/>
    <lineage>
        <taxon>Eukaryota</taxon>
        <taxon>Fungi</taxon>
        <taxon>Dikarya</taxon>
        <taxon>Basidiomycota</taxon>
        <taxon>Ustilaginomycotina</taxon>
        <taxon>Ustilaginomycetes</taxon>
        <taxon>Ustilaginales</taxon>
        <taxon>Ustilaginaceae</taxon>
        <taxon>Pseudozyma</taxon>
    </lineage>
</organism>